<comment type="caution">
    <text evidence="4">The sequence shown here is derived from an EMBL/GenBank/DDBJ whole genome shotgun (WGS) entry which is preliminary data.</text>
</comment>
<gene>
    <name evidence="4" type="primary">pcaF</name>
    <name evidence="4" type="ORF">MBORA_09420</name>
</gene>
<dbReference type="GO" id="GO:0033812">
    <property type="term" value="F:3-oxoadipyl-CoA thiolase activity"/>
    <property type="evidence" value="ECO:0007669"/>
    <property type="project" value="UniProtKB-EC"/>
</dbReference>
<dbReference type="OrthoDB" id="167534at2157"/>
<dbReference type="Proteomes" id="UP000077428">
    <property type="component" value="Unassembled WGS sequence"/>
</dbReference>
<keyword evidence="4" id="KW-0808">Transferase</keyword>
<keyword evidence="1" id="KW-0414">Isoprene biosynthesis</keyword>
<name>A0A166B9A3_METOA</name>
<dbReference type="Pfam" id="PF22691">
    <property type="entry name" value="Thiolase_C_1"/>
    <property type="match status" value="1"/>
</dbReference>
<dbReference type="STRING" id="66851.MBORA_09420"/>
<evidence type="ECO:0000259" key="3">
    <source>
        <dbReference type="Pfam" id="PF22691"/>
    </source>
</evidence>
<dbReference type="PATRIC" id="fig|66851.6.peg.1033"/>
<dbReference type="Pfam" id="PF00108">
    <property type="entry name" value="Thiolase_N"/>
    <property type="match status" value="1"/>
</dbReference>
<protein>
    <submittedName>
        <fullName evidence="4">Beta-ketoadipyl-CoA thiolase</fullName>
        <ecNumber evidence="4">2.3.1.174</ecNumber>
    </submittedName>
</protein>
<dbReference type="Gene3D" id="3.40.47.10">
    <property type="match status" value="1"/>
</dbReference>
<feature type="domain" description="Thiolase N-terminal" evidence="2">
    <location>
        <begin position="4"/>
        <end position="221"/>
    </location>
</feature>
<dbReference type="RefSeq" id="WP_042693976.1">
    <property type="nucleotide sequence ID" value="NZ_CABMAB010000031.1"/>
</dbReference>
<dbReference type="EC" id="2.3.1.174" evidence="4"/>
<dbReference type="InterPro" id="IPR002155">
    <property type="entry name" value="Thiolase"/>
</dbReference>
<keyword evidence="4" id="KW-0012">Acyltransferase</keyword>
<sequence length="386" mass="40637">MRDVAIIGVSQTKFGELWDSSFRDLIAEAGVKVISDAGVEGADIEAMYVGNMSSGLFVEQEHIAALISDHVGLNPIPCTRVEAACASGGLALRQGIMAVASGFHDVVISAGVEKMTDVVDATPAIATASDQEWEAQQGANFPSLYAMIAKRHMYEYGTTREQLAQFSVVNHKNASNNPNAQYPFEISVDKVLNSTKVADPLTLLDCSPVSDGAAAVIMVPAEDAKKYTDTPIYVKASAQASGTLTLHDRKDITTIESTKVASRKAYEMAGVATKDIDLTEVHDCFSINGLLAVEDLGFAEKGKGGIAIEEGQTEIGGDFPINTSGGLKARGHPLGATGIAQVAEVVWQLRGDAGKRQVDGAEIGMTHNIGGTGGTAAVHIFGRDRN</sequence>
<dbReference type="CDD" id="cd00829">
    <property type="entry name" value="SCP-x_thiolase"/>
    <property type="match status" value="1"/>
</dbReference>
<dbReference type="EMBL" id="LWMU01000059">
    <property type="protein sequence ID" value="KZX13039.1"/>
    <property type="molecule type" value="Genomic_DNA"/>
</dbReference>
<dbReference type="InterPro" id="IPR016039">
    <property type="entry name" value="Thiolase-like"/>
</dbReference>
<dbReference type="InterPro" id="IPR055140">
    <property type="entry name" value="Thiolase_C_2"/>
</dbReference>
<evidence type="ECO:0000313" key="4">
    <source>
        <dbReference type="EMBL" id="KZX13039.1"/>
    </source>
</evidence>
<feature type="domain" description="Thiolase C-terminal" evidence="3">
    <location>
        <begin position="238"/>
        <end position="383"/>
    </location>
</feature>
<evidence type="ECO:0000259" key="2">
    <source>
        <dbReference type="Pfam" id="PF00108"/>
    </source>
</evidence>
<proteinExistence type="predicted"/>
<organism evidence="4 5">
    <name type="scientific">Methanobrevibacter oralis</name>
    <dbReference type="NCBI Taxonomy" id="66851"/>
    <lineage>
        <taxon>Archaea</taxon>
        <taxon>Methanobacteriati</taxon>
        <taxon>Methanobacteriota</taxon>
        <taxon>Methanomada group</taxon>
        <taxon>Methanobacteria</taxon>
        <taxon>Methanobacteriales</taxon>
        <taxon>Methanobacteriaceae</taxon>
        <taxon>Methanobrevibacter</taxon>
    </lineage>
</organism>
<dbReference type="InterPro" id="IPR020616">
    <property type="entry name" value="Thiolase_N"/>
</dbReference>
<dbReference type="PANTHER" id="PTHR42870">
    <property type="entry name" value="ACETYL-COA C-ACETYLTRANSFERASE"/>
    <property type="match status" value="1"/>
</dbReference>
<keyword evidence="5" id="KW-1185">Reference proteome</keyword>
<accession>A0A166B9A3</accession>
<reference evidence="5" key="1">
    <citation type="journal article" date="2016" name="Genome Announc.">
        <title>Draft Genome Sequences of Methanobrevibacter curvatus DSM11111, Methanobrevibacter cuticularis DSM11139, Methanobrevibacter filiformis DSM11501, and Methanobrevibacter oralis DSM7256.</title>
        <authorList>
            <person name="Poehlein A."/>
            <person name="Seedorf H."/>
        </authorList>
    </citation>
    <scope>NUCLEOTIDE SEQUENCE [LARGE SCALE GENOMIC DNA]</scope>
    <source>
        <strain evidence="5">DSM 7256 / JCM 30027 / ZR</strain>
    </source>
</reference>
<evidence type="ECO:0000256" key="1">
    <source>
        <dbReference type="ARBA" id="ARBA00023229"/>
    </source>
</evidence>
<dbReference type="PIRSF" id="PIRSF000429">
    <property type="entry name" value="Ac-CoA_Ac_transf"/>
    <property type="match status" value="1"/>
</dbReference>
<dbReference type="GO" id="GO:0008299">
    <property type="term" value="P:isoprenoid biosynthetic process"/>
    <property type="evidence" value="ECO:0007669"/>
    <property type="project" value="UniProtKB-KW"/>
</dbReference>
<dbReference type="NCBIfam" id="NF004720">
    <property type="entry name" value="PRK06064.1"/>
    <property type="match status" value="1"/>
</dbReference>
<dbReference type="SUPFAM" id="SSF53901">
    <property type="entry name" value="Thiolase-like"/>
    <property type="match status" value="2"/>
</dbReference>
<evidence type="ECO:0000313" key="5">
    <source>
        <dbReference type="Proteomes" id="UP000077428"/>
    </source>
</evidence>
<dbReference type="AlphaFoldDB" id="A0A166B9A3"/>
<dbReference type="PANTHER" id="PTHR42870:SF6">
    <property type="entry name" value="ACETYL-COA C-ACYLTRANSFERASE"/>
    <property type="match status" value="1"/>
</dbReference>